<keyword evidence="2" id="KW-1185">Reference proteome</keyword>
<gene>
    <name evidence="1" type="ORF">DHETER_LOCUS81</name>
</gene>
<dbReference type="EMBL" id="CAJVPU010000033">
    <property type="protein sequence ID" value="CAG8438495.1"/>
    <property type="molecule type" value="Genomic_DNA"/>
</dbReference>
<evidence type="ECO:0000313" key="2">
    <source>
        <dbReference type="Proteomes" id="UP000789702"/>
    </source>
</evidence>
<protein>
    <submittedName>
        <fullName evidence="1">4313_t:CDS:1</fullName>
    </submittedName>
</protein>
<evidence type="ECO:0000313" key="1">
    <source>
        <dbReference type="EMBL" id="CAG8438495.1"/>
    </source>
</evidence>
<accession>A0ACA9JVJ1</accession>
<proteinExistence type="predicted"/>
<organism evidence="1 2">
    <name type="scientific">Dentiscutata heterogama</name>
    <dbReference type="NCBI Taxonomy" id="1316150"/>
    <lineage>
        <taxon>Eukaryota</taxon>
        <taxon>Fungi</taxon>
        <taxon>Fungi incertae sedis</taxon>
        <taxon>Mucoromycota</taxon>
        <taxon>Glomeromycotina</taxon>
        <taxon>Glomeromycetes</taxon>
        <taxon>Diversisporales</taxon>
        <taxon>Gigasporaceae</taxon>
        <taxon>Dentiscutata</taxon>
    </lineage>
</organism>
<comment type="caution">
    <text evidence="1">The sequence shown here is derived from an EMBL/GenBank/DDBJ whole genome shotgun (WGS) entry which is preliminary data.</text>
</comment>
<dbReference type="Proteomes" id="UP000789702">
    <property type="component" value="Unassembled WGS sequence"/>
</dbReference>
<sequence length="84" mass="9584">MPFSTISIYSFGLVASEAFSSRPFRWRVYTLLVFCSSWTFGLLFLEFVPGEPRRNFLFCLAVEMNFVIRSAGIPYDVDGAIVQV</sequence>
<reference evidence="1" key="1">
    <citation type="submission" date="2021-06" db="EMBL/GenBank/DDBJ databases">
        <authorList>
            <person name="Kallberg Y."/>
            <person name="Tangrot J."/>
            <person name="Rosling A."/>
        </authorList>
    </citation>
    <scope>NUCLEOTIDE SEQUENCE</scope>
    <source>
        <strain evidence="1">IL203A</strain>
    </source>
</reference>
<name>A0ACA9JVJ1_9GLOM</name>